<dbReference type="InterPro" id="IPR050951">
    <property type="entry name" value="Retrovirus_Pol_polyprotein"/>
</dbReference>
<evidence type="ECO:0000313" key="3">
    <source>
        <dbReference type="Proteomes" id="UP001159363"/>
    </source>
</evidence>
<feature type="domain" description="Reverse transcriptase/retrotransposon-derived protein RNase H-like" evidence="1">
    <location>
        <begin position="301"/>
        <end position="395"/>
    </location>
</feature>
<reference evidence="2 3" key="1">
    <citation type="submission" date="2023-02" db="EMBL/GenBank/DDBJ databases">
        <title>LHISI_Scaffold_Assembly.</title>
        <authorList>
            <person name="Stuart O.P."/>
            <person name="Cleave R."/>
            <person name="Magrath M.J.L."/>
            <person name="Mikheyev A.S."/>
        </authorList>
    </citation>
    <scope>NUCLEOTIDE SEQUENCE [LARGE SCALE GENOMIC DNA]</scope>
    <source>
        <strain evidence="2">Daus_M_001</strain>
        <tissue evidence="2">Leg muscle</tissue>
    </source>
</reference>
<dbReference type="PANTHER" id="PTHR37984:SF13">
    <property type="entry name" value="RIBONUCLEASE H"/>
    <property type="match status" value="1"/>
</dbReference>
<dbReference type="EMBL" id="JARBHB010000008">
    <property type="protein sequence ID" value="KAJ8876575.1"/>
    <property type="molecule type" value="Genomic_DNA"/>
</dbReference>
<dbReference type="Proteomes" id="UP001159363">
    <property type="component" value="Chromosome 7"/>
</dbReference>
<proteinExistence type="predicted"/>
<name>A0ABQ9GX20_9NEOP</name>
<dbReference type="SUPFAM" id="SSF56672">
    <property type="entry name" value="DNA/RNA polymerases"/>
    <property type="match status" value="1"/>
</dbReference>
<dbReference type="InterPro" id="IPR043502">
    <property type="entry name" value="DNA/RNA_pol_sf"/>
</dbReference>
<evidence type="ECO:0000259" key="1">
    <source>
        <dbReference type="Pfam" id="PF17919"/>
    </source>
</evidence>
<comment type="caution">
    <text evidence="2">The sequence shown here is derived from an EMBL/GenBank/DDBJ whole genome shotgun (WGS) entry which is preliminary data.</text>
</comment>
<dbReference type="InterPro" id="IPR041577">
    <property type="entry name" value="RT_RNaseH_2"/>
</dbReference>
<keyword evidence="3" id="KW-1185">Reference proteome</keyword>
<evidence type="ECO:0000313" key="2">
    <source>
        <dbReference type="EMBL" id="KAJ8876575.1"/>
    </source>
</evidence>
<dbReference type="PANTHER" id="PTHR37984">
    <property type="entry name" value="PROTEIN CBG26694"/>
    <property type="match status" value="1"/>
</dbReference>
<dbReference type="Pfam" id="PF17919">
    <property type="entry name" value="RT_RNaseH_2"/>
    <property type="match status" value="1"/>
</dbReference>
<organism evidence="2 3">
    <name type="scientific">Dryococelus australis</name>
    <dbReference type="NCBI Taxonomy" id="614101"/>
    <lineage>
        <taxon>Eukaryota</taxon>
        <taxon>Metazoa</taxon>
        <taxon>Ecdysozoa</taxon>
        <taxon>Arthropoda</taxon>
        <taxon>Hexapoda</taxon>
        <taxon>Insecta</taxon>
        <taxon>Pterygota</taxon>
        <taxon>Neoptera</taxon>
        <taxon>Polyneoptera</taxon>
        <taxon>Phasmatodea</taxon>
        <taxon>Verophasmatodea</taxon>
        <taxon>Anareolatae</taxon>
        <taxon>Phasmatidae</taxon>
        <taxon>Eurycanthinae</taxon>
        <taxon>Dryococelus</taxon>
    </lineage>
</organism>
<sequence>MIEELDTRDIHQAMEEVRGVPTHLIKHCALIVGMTINELELFYCGIKGHVAKVCRSKREVYQVVITGDASLESVGSVGIKHLQGQQATHCGSLSGGTWVGNEMEVDSGASVSIISVSVYKYTFPKAKLEHCNVTLKAVAGDSLKVIEKIQVTLIEANGQKFGLPCYCTNKQHHSSAGTGSMLEVFANLAAGQVFTMLALSNAYQQLEVGLESRKYLTIHSPQSLPVNSSTIWCGKCTNNLPVGHGQSIAMVRGCDVFIVCRFFKKSVAYLGHKMDDNDGIHPTSQKVKSIVPAAVTKLWDWSLECQAAFDWSKHMRTSNQLLAHFDRTLPIVVACDVSPYGVGAVLCHRVNREEKLVVFASKHLSEKIYSQIDRVTLAITIKHFHKYLYGRKFTLLTSSAFT</sequence>
<protein>
    <recommendedName>
        <fullName evidence="1">Reverse transcriptase/retrotransposon-derived protein RNase H-like domain-containing protein</fullName>
    </recommendedName>
</protein>
<gene>
    <name evidence="2" type="ORF">PR048_021020</name>
</gene>
<accession>A0ABQ9GX20</accession>